<name>A0A7X0ICF0_9ACTN</name>
<dbReference type="EMBL" id="JACHIU010000001">
    <property type="protein sequence ID" value="MBB6472661.1"/>
    <property type="molecule type" value="Genomic_DNA"/>
</dbReference>
<dbReference type="GO" id="GO:0043041">
    <property type="term" value="P:amino acid activation for nonribosomal peptide biosynthetic process"/>
    <property type="evidence" value="ECO:0007669"/>
    <property type="project" value="TreeGrafter"/>
</dbReference>
<keyword evidence="4" id="KW-1185">Reference proteome</keyword>
<gene>
    <name evidence="3" type="ORF">BJ992_002092</name>
</gene>
<feature type="domain" description="AMP-dependent synthetase/ligase" evidence="1">
    <location>
        <begin position="16"/>
        <end position="351"/>
    </location>
</feature>
<protein>
    <submittedName>
        <fullName evidence="3">Amino acid adenylation domain-containing protein</fullName>
    </submittedName>
</protein>
<dbReference type="AlphaFoldDB" id="A0A7X0ICF0"/>
<evidence type="ECO:0000259" key="1">
    <source>
        <dbReference type="Pfam" id="PF00501"/>
    </source>
</evidence>
<feature type="domain" description="AMP-binding enzyme C-terminal" evidence="2">
    <location>
        <begin position="411"/>
        <end position="485"/>
    </location>
</feature>
<dbReference type="Gene3D" id="3.30.300.30">
    <property type="match status" value="1"/>
</dbReference>
<dbReference type="CDD" id="cd05930">
    <property type="entry name" value="A_NRPS"/>
    <property type="match status" value="1"/>
</dbReference>
<dbReference type="Gene3D" id="3.40.50.12780">
    <property type="entry name" value="N-terminal domain of ligase-like"/>
    <property type="match status" value="1"/>
</dbReference>
<evidence type="ECO:0000313" key="4">
    <source>
        <dbReference type="Proteomes" id="UP000555564"/>
    </source>
</evidence>
<evidence type="ECO:0000313" key="3">
    <source>
        <dbReference type="EMBL" id="MBB6472661.1"/>
    </source>
</evidence>
<organism evidence="3 4">
    <name type="scientific">Sphaerisporangium rubeum</name>
    <dbReference type="NCBI Taxonomy" id="321317"/>
    <lineage>
        <taxon>Bacteria</taxon>
        <taxon>Bacillati</taxon>
        <taxon>Actinomycetota</taxon>
        <taxon>Actinomycetes</taxon>
        <taxon>Streptosporangiales</taxon>
        <taxon>Streptosporangiaceae</taxon>
        <taxon>Sphaerisporangium</taxon>
    </lineage>
</organism>
<sequence>MTEPSETVPDLVLDIAVRHPGAVALSWPGEELSYRDLVSQASSLAAVLPAGRPVAVRMSSGPRQVVACLAVLMARARLVCLSAGDTGERGRAVLTDIRPGVIVVDGERPEDGLLRWYRDEFGGHVLDVTSVPAGGVPAPPEDDGGWAYVTYTSGSTGKPKGIPQTHATLAQFVTWFASEFSIGVGDRVAQWAAPGYDAALVEVFSALVAGGTVCPVSDRVRADPERLADWLVAERVTHFQTVPSFVRRLADVWQGAPGLRCLLLAGEPLTGELVERLRGVAPRVRLVNLYGPTESILATFHEVGAAWEGTVPIGTAIPGRRVVVLDEHDRPCPPGVAGQIVIESPYVTPGYVGTAGDDPAFRPIRGAGPGGARCYRTGDRGRLRADGTLEFGGREDFQVKFNGVRLELTDIEAALAADTSVTECAVVPVADAQGLVVRLVAHVVPAETGGTAATWRAVLRRRFGNATPPVTFQILDRLPRTVGGKIDRRRLREAGRQETHVNNAAANALIMG</sequence>
<dbReference type="InterPro" id="IPR020845">
    <property type="entry name" value="AMP-binding_CS"/>
</dbReference>
<dbReference type="PANTHER" id="PTHR45527:SF1">
    <property type="entry name" value="FATTY ACID SYNTHASE"/>
    <property type="match status" value="1"/>
</dbReference>
<dbReference type="GO" id="GO:0031177">
    <property type="term" value="F:phosphopantetheine binding"/>
    <property type="evidence" value="ECO:0007669"/>
    <property type="project" value="TreeGrafter"/>
</dbReference>
<dbReference type="PANTHER" id="PTHR45527">
    <property type="entry name" value="NONRIBOSOMAL PEPTIDE SYNTHETASE"/>
    <property type="match status" value="1"/>
</dbReference>
<dbReference type="PROSITE" id="PS00455">
    <property type="entry name" value="AMP_BINDING"/>
    <property type="match status" value="1"/>
</dbReference>
<dbReference type="InterPro" id="IPR000873">
    <property type="entry name" value="AMP-dep_synth/lig_dom"/>
</dbReference>
<reference evidence="3 4" key="1">
    <citation type="submission" date="2020-08" db="EMBL/GenBank/DDBJ databases">
        <title>Sequencing the genomes of 1000 actinobacteria strains.</title>
        <authorList>
            <person name="Klenk H.-P."/>
        </authorList>
    </citation>
    <scope>NUCLEOTIDE SEQUENCE [LARGE SCALE GENOMIC DNA]</scope>
    <source>
        <strain evidence="3 4">DSM 44936</strain>
    </source>
</reference>
<dbReference type="InterPro" id="IPR025110">
    <property type="entry name" value="AMP-bd_C"/>
</dbReference>
<dbReference type="SUPFAM" id="SSF56801">
    <property type="entry name" value="Acetyl-CoA synthetase-like"/>
    <property type="match status" value="1"/>
</dbReference>
<evidence type="ECO:0000259" key="2">
    <source>
        <dbReference type="Pfam" id="PF13193"/>
    </source>
</evidence>
<proteinExistence type="predicted"/>
<dbReference type="Proteomes" id="UP000555564">
    <property type="component" value="Unassembled WGS sequence"/>
</dbReference>
<dbReference type="GO" id="GO:0005737">
    <property type="term" value="C:cytoplasm"/>
    <property type="evidence" value="ECO:0007669"/>
    <property type="project" value="TreeGrafter"/>
</dbReference>
<dbReference type="Pfam" id="PF00501">
    <property type="entry name" value="AMP-binding"/>
    <property type="match status" value="1"/>
</dbReference>
<comment type="caution">
    <text evidence="3">The sequence shown here is derived from an EMBL/GenBank/DDBJ whole genome shotgun (WGS) entry which is preliminary data.</text>
</comment>
<accession>A0A7X0ICF0</accession>
<dbReference type="RefSeq" id="WP_221474755.1">
    <property type="nucleotide sequence ID" value="NZ_BAAALO010000030.1"/>
</dbReference>
<dbReference type="InterPro" id="IPR045851">
    <property type="entry name" value="AMP-bd_C_sf"/>
</dbReference>
<dbReference type="InterPro" id="IPR042099">
    <property type="entry name" value="ANL_N_sf"/>
</dbReference>
<dbReference type="GO" id="GO:0044550">
    <property type="term" value="P:secondary metabolite biosynthetic process"/>
    <property type="evidence" value="ECO:0007669"/>
    <property type="project" value="TreeGrafter"/>
</dbReference>
<dbReference type="Pfam" id="PF13193">
    <property type="entry name" value="AMP-binding_C"/>
    <property type="match status" value="1"/>
</dbReference>